<proteinExistence type="predicted"/>
<dbReference type="VEuPathDB" id="FungiDB:JI435_415170"/>
<keyword evidence="2" id="KW-1185">Reference proteome</keyword>
<evidence type="ECO:0000313" key="2">
    <source>
        <dbReference type="Proteomes" id="UP000663193"/>
    </source>
</evidence>
<accession>A0A7U2I3H7</accession>
<reference evidence="2" key="1">
    <citation type="journal article" date="2021" name="BMC Genomics">
        <title>Chromosome-level genome assembly and manually-curated proteome of model necrotroph Parastagonospora nodorum Sn15 reveals a genome-wide trove of candidate effector homologs, and redundancy of virulence-related functions within an accessory chromosome.</title>
        <authorList>
            <person name="Bertazzoni S."/>
            <person name="Jones D.A.B."/>
            <person name="Phan H.T."/>
            <person name="Tan K.-C."/>
            <person name="Hane J.K."/>
        </authorList>
    </citation>
    <scope>NUCLEOTIDE SEQUENCE [LARGE SCALE GENOMIC DNA]</scope>
    <source>
        <strain evidence="2">SN15 / ATCC MYA-4574 / FGSC 10173)</strain>
    </source>
</reference>
<name>A0A7U2I3H7_PHANO</name>
<organism evidence="1 2">
    <name type="scientific">Phaeosphaeria nodorum (strain SN15 / ATCC MYA-4574 / FGSC 10173)</name>
    <name type="common">Glume blotch fungus</name>
    <name type="synonym">Parastagonospora nodorum</name>
    <dbReference type="NCBI Taxonomy" id="321614"/>
    <lineage>
        <taxon>Eukaryota</taxon>
        <taxon>Fungi</taxon>
        <taxon>Dikarya</taxon>
        <taxon>Ascomycota</taxon>
        <taxon>Pezizomycotina</taxon>
        <taxon>Dothideomycetes</taxon>
        <taxon>Pleosporomycetidae</taxon>
        <taxon>Pleosporales</taxon>
        <taxon>Pleosporineae</taxon>
        <taxon>Phaeosphaeriaceae</taxon>
        <taxon>Parastagonospora</taxon>
    </lineage>
</organism>
<dbReference type="EMBL" id="CP069033">
    <property type="protein sequence ID" value="QRD00425.1"/>
    <property type="molecule type" value="Genomic_DNA"/>
</dbReference>
<gene>
    <name evidence="1" type="ORF">JI435_415170</name>
</gene>
<dbReference type="Proteomes" id="UP000663193">
    <property type="component" value="Chromosome 11"/>
</dbReference>
<evidence type="ECO:0000313" key="1">
    <source>
        <dbReference type="EMBL" id="QRD00425.1"/>
    </source>
</evidence>
<protein>
    <submittedName>
        <fullName evidence="1">Uncharacterized protein</fullName>
    </submittedName>
</protein>
<dbReference type="AlphaFoldDB" id="A0A7U2I3H7"/>
<sequence length="152" mass="16640">MAHTSGTISISSISNEAHLLQENPADANNDVATHPSPLGSMASCFFRADSLLFASCVIYMVHRYYAGERDSTSNASLECNIPSLWHPHYSREVKLRRQDRFDYAQPKSEAAKLCARHSSPSPAAKYCMNCPVAAITMYSADHRCGNPLVCAG</sequence>